<comment type="caution">
    <text evidence="1">The sequence shown here is derived from an EMBL/GenBank/DDBJ whole genome shotgun (WGS) entry which is preliminary data.</text>
</comment>
<accession>A0A1F6UW26</accession>
<evidence type="ECO:0008006" key="3">
    <source>
        <dbReference type="Google" id="ProtNLM"/>
    </source>
</evidence>
<dbReference type="Gene3D" id="3.40.50.150">
    <property type="entry name" value="Vaccinia Virus protein VP39"/>
    <property type="match status" value="1"/>
</dbReference>
<dbReference type="InterPro" id="IPR029063">
    <property type="entry name" value="SAM-dependent_MTases_sf"/>
</dbReference>
<dbReference type="Proteomes" id="UP000182253">
    <property type="component" value="Unassembled WGS sequence"/>
</dbReference>
<evidence type="ECO:0000313" key="1">
    <source>
        <dbReference type="EMBL" id="OGI61518.1"/>
    </source>
</evidence>
<dbReference type="InterPro" id="IPR021829">
    <property type="entry name" value="DUF3419"/>
</dbReference>
<dbReference type="EMBL" id="MFTL01000015">
    <property type="protein sequence ID" value="OGI61518.1"/>
    <property type="molecule type" value="Genomic_DNA"/>
</dbReference>
<dbReference type="Pfam" id="PF11899">
    <property type="entry name" value="DUF3419"/>
    <property type="match status" value="1"/>
</dbReference>
<organism evidence="1 2">
    <name type="scientific">Candidatus Nomurabacteria bacterium RIFCSPHIGHO2_01_FULL_39_9</name>
    <dbReference type="NCBI Taxonomy" id="1801735"/>
    <lineage>
        <taxon>Bacteria</taxon>
        <taxon>Candidatus Nomuraibacteriota</taxon>
    </lineage>
</organism>
<dbReference type="AlphaFoldDB" id="A0A1F6UW26"/>
<gene>
    <name evidence="1" type="ORF">A2645_02080</name>
</gene>
<name>A0A1F6UW26_9BACT</name>
<dbReference type="SUPFAM" id="SSF53335">
    <property type="entry name" value="S-adenosyl-L-methionine-dependent methyltransferases"/>
    <property type="match status" value="1"/>
</dbReference>
<reference evidence="1 2" key="1">
    <citation type="journal article" date="2016" name="Nat. Commun.">
        <title>Thousands of microbial genomes shed light on interconnected biogeochemical processes in an aquifer system.</title>
        <authorList>
            <person name="Anantharaman K."/>
            <person name="Brown C.T."/>
            <person name="Hug L.A."/>
            <person name="Sharon I."/>
            <person name="Castelle C.J."/>
            <person name="Probst A.J."/>
            <person name="Thomas B.C."/>
            <person name="Singh A."/>
            <person name="Wilkins M.J."/>
            <person name="Karaoz U."/>
            <person name="Brodie E.L."/>
            <person name="Williams K.H."/>
            <person name="Hubbard S.S."/>
            <person name="Banfield J.F."/>
        </authorList>
    </citation>
    <scope>NUCLEOTIDE SEQUENCE [LARGE SCALE GENOMIC DNA]</scope>
</reference>
<sequence length="267" mass="30608">MVSEYYSRIDLQDKSVLTIIGSGDQIINAYFFGAKSVTGFDINKRAVLFADLKINAIKSLSFKEFLLFFGDRFDNASFEFSLYQKVRENLKEESINFFDGLYKEMEGKDFLNSSYFRQRASIVTLPSEVNAYLRDEESYNKVKNILALKTPELIAADIQEIPSILEKRTFDLINLSNVPNYFVGRNEGRVENFISFLKEYSKLLVNEGLLIFYSYSPVIYETKTVPPASSEETLKEIEATGVFKVEQKYFKAITGGQEDKVSILTKI</sequence>
<evidence type="ECO:0000313" key="2">
    <source>
        <dbReference type="Proteomes" id="UP000182253"/>
    </source>
</evidence>
<proteinExistence type="predicted"/>
<protein>
    <recommendedName>
        <fullName evidence="3">Methyltransferase type 11 domain-containing protein</fullName>
    </recommendedName>
</protein>